<dbReference type="AlphaFoldDB" id="A0A9X5AN39"/>
<protein>
    <submittedName>
        <fullName evidence="2">DUF4007 family protein</fullName>
    </submittedName>
</protein>
<dbReference type="EMBL" id="WMQE01000010">
    <property type="protein sequence ID" value="MTK20938.1"/>
    <property type="molecule type" value="Genomic_DNA"/>
</dbReference>
<evidence type="ECO:0000313" key="3">
    <source>
        <dbReference type="Proteomes" id="UP000487649"/>
    </source>
</evidence>
<comment type="caution">
    <text evidence="2">The sequence shown here is derived from an EMBL/GenBank/DDBJ whole genome shotgun (WGS) entry which is preliminary data.</text>
</comment>
<reference evidence="2 3" key="1">
    <citation type="journal article" date="2019" name="Nat. Med.">
        <title>A library of human gut bacterial isolates paired with longitudinal multiomics data enables mechanistic microbiome research.</title>
        <authorList>
            <person name="Poyet M."/>
            <person name="Groussin M."/>
            <person name="Gibbons S.M."/>
            <person name="Avila-Pacheco J."/>
            <person name="Jiang X."/>
            <person name="Kearney S.M."/>
            <person name="Perrotta A.R."/>
            <person name="Berdy B."/>
            <person name="Zhao S."/>
            <person name="Lieberman T.D."/>
            <person name="Swanson P.K."/>
            <person name="Smith M."/>
            <person name="Roesemann S."/>
            <person name="Alexander J.E."/>
            <person name="Rich S.A."/>
            <person name="Livny J."/>
            <person name="Vlamakis H."/>
            <person name="Clish C."/>
            <person name="Bullock K."/>
            <person name="Deik A."/>
            <person name="Scott J."/>
            <person name="Pierce K.A."/>
            <person name="Xavier R.J."/>
            <person name="Alm E.J."/>
        </authorList>
    </citation>
    <scope>NUCLEOTIDE SEQUENCE [LARGE SCALE GENOMIC DNA]</scope>
    <source>
        <strain evidence="2 3">BIOML-A198</strain>
    </source>
</reference>
<sequence>MGFGQHQSFYLREGWLHKGLEAVSLDESLLSKPDAFEKMGIGKNMLTALRFWLIATGVTKYDVKNKIFSITELGEEIFNNDSNLNLPFTRALIHYNLAKNSEVNDLNGNRSSTVIYWFFNELEGNMFERDLLLEKFTQWASKFKDISINSLKRDIDCLLYMYDINNAFEDPEDVLHSPLSSLELVSKKDNIVKLEGKIENISDELIYYILVDYMNIHELDSLTLNEVINLKKLPGKLFNLKSEQILKNIFSLKKQGKLEFIQTNNLDTIQIKNRPVNSIEVIKQFYKESRDINESII</sequence>
<proteinExistence type="predicted"/>
<evidence type="ECO:0000313" key="2">
    <source>
        <dbReference type="EMBL" id="MTK20938.1"/>
    </source>
</evidence>
<dbReference type="Pfam" id="PF13182">
    <property type="entry name" value="DUF4007"/>
    <property type="match status" value="1"/>
</dbReference>
<name>A0A9X5AN39_9FIRM</name>
<organism evidence="2 3">
    <name type="scientific">Turicibacter sanguinis</name>
    <dbReference type="NCBI Taxonomy" id="154288"/>
    <lineage>
        <taxon>Bacteria</taxon>
        <taxon>Bacillati</taxon>
        <taxon>Bacillota</taxon>
        <taxon>Erysipelotrichia</taxon>
        <taxon>Erysipelotrichales</taxon>
        <taxon>Turicibacteraceae</taxon>
        <taxon>Turicibacter</taxon>
    </lineage>
</organism>
<feature type="domain" description="DUF4007" evidence="1">
    <location>
        <begin position="3"/>
        <end position="286"/>
    </location>
</feature>
<dbReference type="Proteomes" id="UP000487649">
    <property type="component" value="Unassembled WGS sequence"/>
</dbReference>
<gene>
    <name evidence="2" type="ORF">GMA92_05850</name>
</gene>
<accession>A0A9X5AN39</accession>
<evidence type="ECO:0000259" key="1">
    <source>
        <dbReference type="Pfam" id="PF13182"/>
    </source>
</evidence>
<dbReference type="InterPro" id="IPR025248">
    <property type="entry name" value="DUF4007"/>
</dbReference>